<gene>
    <name evidence="2" type="ORF">FZC37_02705</name>
</gene>
<dbReference type="InterPro" id="IPR003509">
    <property type="entry name" value="UPF0102_YraN-like"/>
</dbReference>
<keyword evidence="3" id="KW-1185">Reference proteome</keyword>
<reference evidence="2 3" key="1">
    <citation type="submission" date="2019-08" db="EMBL/GenBank/DDBJ databases">
        <title>Highly reduced genomes of protist endosymbionts show evolutionary convergence.</title>
        <authorList>
            <person name="George E."/>
            <person name="Husnik F."/>
            <person name="Tashyreva D."/>
            <person name="Prokopchuk G."/>
            <person name="Horak A."/>
            <person name="Kwong W.K."/>
            <person name="Lukes J."/>
            <person name="Keeling P.J."/>
        </authorList>
    </citation>
    <scope>NUCLEOTIDE SEQUENCE [LARGE SCALE GENOMIC DNA]</scope>
    <source>
        <strain evidence="2">1621</strain>
    </source>
</reference>
<dbReference type="KEGG" id="snay:FZC37_02705"/>
<comment type="similarity">
    <text evidence="1">Belongs to the UPF0102 family.</text>
</comment>
<sequence length="118" mass="14188">MLGLSRVRLGLIAEYVVILRYILFGYKIVAHRWRLHKRGEIDIIAVRFRTLVFIEVKARSRVSSCNLIHVRQLKRIRRVGEIFLQHYHKKYEGYNVRVDFALVRYVFFASVTCNSWIY</sequence>
<evidence type="ECO:0000313" key="3">
    <source>
        <dbReference type="Proteomes" id="UP000323844"/>
    </source>
</evidence>
<name>A0A5C0UJN8_9RICK</name>
<proteinExistence type="inferred from homology"/>
<organism evidence="2 3">
    <name type="scientific">Candidatus Sneabacter namystus</name>
    <dbReference type="NCBI Taxonomy" id="2601646"/>
    <lineage>
        <taxon>Bacteria</taxon>
        <taxon>Pseudomonadati</taxon>
        <taxon>Pseudomonadota</taxon>
        <taxon>Alphaproteobacteria</taxon>
        <taxon>Rickettsiales</taxon>
        <taxon>Rickettsiaceae</taxon>
        <taxon>Rickettsieae</taxon>
        <taxon>Candidatus Sneabacter</taxon>
    </lineage>
</organism>
<accession>A0A5C0UJN8</accession>
<evidence type="ECO:0000256" key="1">
    <source>
        <dbReference type="ARBA" id="ARBA00006738"/>
    </source>
</evidence>
<dbReference type="Gene3D" id="3.40.1350.10">
    <property type="match status" value="1"/>
</dbReference>
<protein>
    <submittedName>
        <fullName evidence="2">YraN family protein</fullName>
    </submittedName>
</protein>
<dbReference type="GO" id="GO:0003676">
    <property type="term" value="F:nucleic acid binding"/>
    <property type="evidence" value="ECO:0007669"/>
    <property type="project" value="InterPro"/>
</dbReference>
<dbReference type="OrthoDB" id="9812968at2"/>
<dbReference type="EMBL" id="CP043312">
    <property type="protein sequence ID" value="QEK39821.1"/>
    <property type="molecule type" value="Genomic_DNA"/>
</dbReference>
<dbReference type="Proteomes" id="UP000323844">
    <property type="component" value="Chromosome"/>
</dbReference>
<dbReference type="PANTHER" id="PTHR34039:SF1">
    <property type="entry name" value="UPF0102 PROTEIN YRAN"/>
    <property type="match status" value="1"/>
</dbReference>
<dbReference type="AlphaFoldDB" id="A0A5C0UJN8"/>
<dbReference type="SUPFAM" id="SSF52980">
    <property type="entry name" value="Restriction endonuclease-like"/>
    <property type="match status" value="1"/>
</dbReference>
<dbReference type="Pfam" id="PF02021">
    <property type="entry name" value="UPF0102"/>
    <property type="match status" value="1"/>
</dbReference>
<dbReference type="InterPro" id="IPR011335">
    <property type="entry name" value="Restrct_endonuc-II-like"/>
</dbReference>
<evidence type="ECO:0000313" key="2">
    <source>
        <dbReference type="EMBL" id="QEK39821.1"/>
    </source>
</evidence>
<dbReference type="PANTHER" id="PTHR34039">
    <property type="entry name" value="UPF0102 PROTEIN YRAN"/>
    <property type="match status" value="1"/>
</dbReference>
<dbReference type="InterPro" id="IPR011856">
    <property type="entry name" value="tRNA_endonuc-like_dom_sf"/>
</dbReference>
<dbReference type="RefSeq" id="WP_148952182.1">
    <property type="nucleotide sequence ID" value="NZ_CP043312.1"/>
</dbReference>